<dbReference type="InterPro" id="IPR008972">
    <property type="entry name" value="Cupredoxin"/>
</dbReference>
<reference evidence="12" key="2">
    <citation type="submission" date="2018-04" db="EMBL/GenBank/DDBJ databases">
        <title>Complete genome sequence of Sulfodiicoccus acidiphilus strain HS-1.</title>
        <authorList>
            <person name="Sakai H.D."/>
            <person name="Kurosawa N."/>
        </authorList>
    </citation>
    <scope>NUCLEOTIDE SEQUENCE [LARGE SCALE GENOMIC DNA]</scope>
    <source>
        <strain evidence="12">HS-1</strain>
    </source>
</reference>
<dbReference type="OrthoDB" id="3372at2157"/>
<dbReference type="InterPro" id="IPR001505">
    <property type="entry name" value="Copper_CuA"/>
</dbReference>
<evidence type="ECO:0000256" key="2">
    <source>
        <dbReference type="ARBA" id="ARBA00007866"/>
    </source>
</evidence>
<evidence type="ECO:0000256" key="6">
    <source>
        <dbReference type="ARBA" id="ARBA00023008"/>
    </source>
</evidence>
<evidence type="ECO:0000256" key="3">
    <source>
        <dbReference type="ARBA" id="ARBA00022448"/>
    </source>
</evidence>
<protein>
    <submittedName>
        <fullName evidence="10">Cytochrome B558 subunit B</fullName>
    </submittedName>
</protein>
<keyword evidence="6" id="KW-0186">Copper</keyword>
<dbReference type="PANTHER" id="PTHR22888">
    <property type="entry name" value="CYTOCHROME C OXIDASE, SUBUNIT II"/>
    <property type="match status" value="1"/>
</dbReference>
<evidence type="ECO:0000256" key="5">
    <source>
        <dbReference type="ARBA" id="ARBA00022982"/>
    </source>
</evidence>
<dbReference type="SUPFAM" id="SSF49503">
    <property type="entry name" value="Cupredoxins"/>
    <property type="match status" value="1"/>
</dbReference>
<dbReference type="Proteomes" id="UP000616143">
    <property type="component" value="Unassembled WGS sequence"/>
</dbReference>
<evidence type="ECO:0000256" key="4">
    <source>
        <dbReference type="ARBA" id="ARBA00022723"/>
    </source>
</evidence>
<proteinExistence type="inferred from homology"/>
<dbReference type="AlphaFoldDB" id="A0A348B4A4"/>
<reference evidence="11" key="1">
    <citation type="journal article" date="2014" name="Int. J. Syst. Evol. Microbiol.">
        <title>Complete genome sequence of Corynebacterium casei LMG S-19264T (=DSM 44701T), isolated from a smear-ripened cheese.</title>
        <authorList>
            <consortium name="US DOE Joint Genome Institute (JGI-PGF)"/>
            <person name="Walter F."/>
            <person name="Albersmeier A."/>
            <person name="Kalinowski J."/>
            <person name="Ruckert C."/>
        </authorList>
    </citation>
    <scope>NUCLEOTIDE SEQUENCE</scope>
    <source>
        <strain evidence="11">JCM 31740</strain>
    </source>
</reference>
<dbReference type="KEGG" id="sacd:HS1genome_1395"/>
<dbReference type="GO" id="GO:0004129">
    <property type="term" value="F:cytochrome-c oxidase activity"/>
    <property type="evidence" value="ECO:0007669"/>
    <property type="project" value="InterPro"/>
</dbReference>
<reference evidence="11" key="4">
    <citation type="submission" date="2020-09" db="EMBL/GenBank/DDBJ databases">
        <authorList>
            <person name="Sun Q."/>
            <person name="Ohkuma M."/>
        </authorList>
    </citation>
    <scope>NUCLEOTIDE SEQUENCE</scope>
    <source>
        <strain evidence="11">JCM 31740</strain>
    </source>
</reference>
<keyword evidence="8" id="KW-1133">Transmembrane helix</keyword>
<dbReference type="Pfam" id="PF00116">
    <property type="entry name" value="COX2"/>
    <property type="match status" value="1"/>
</dbReference>
<name>A0A348B4A4_9CREN</name>
<dbReference type="InterPro" id="IPR002429">
    <property type="entry name" value="CcO_II-like_C"/>
</dbReference>
<dbReference type="PRINTS" id="PR01166">
    <property type="entry name" value="CYCOXIDASEII"/>
</dbReference>
<keyword evidence="4" id="KW-0479">Metal-binding</keyword>
<dbReference type="InterPro" id="IPR045187">
    <property type="entry name" value="CcO_II"/>
</dbReference>
<dbReference type="CDD" id="cd13842">
    <property type="entry name" value="CuRO_HCO_II_like"/>
    <property type="match status" value="1"/>
</dbReference>
<reference evidence="10" key="3">
    <citation type="journal article" date="2019" name="BMC Res. Notes">
        <title>Complete genome sequence of the Sulfodiicoccus acidiphilus strain HS-1T, the first crenarchaeon that lacks polB3, isolated from an acidic hot spring in Ohwaku-dani, Hakone, Japan.</title>
        <authorList>
            <person name="Sakai H.D."/>
            <person name="Kurosawa N."/>
        </authorList>
    </citation>
    <scope>NUCLEOTIDE SEQUENCE</scope>
    <source>
        <strain evidence="10">HS-1</strain>
    </source>
</reference>
<gene>
    <name evidence="11" type="ORF">GCM10007116_21470</name>
    <name evidence="10" type="ORF">HS1genome_1395</name>
</gene>
<dbReference type="PROSITE" id="PS50857">
    <property type="entry name" value="COX2_CUA"/>
    <property type="match status" value="1"/>
</dbReference>
<organism evidence="10 12">
    <name type="scientific">Sulfodiicoccus acidiphilus</name>
    <dbReference type="NCBI Taxonomy" id="1670455"/>
    <lineage>
        <taxon>Archaea</taxon>
        <taxon>Thermoproteota</taxon>
        <taxon>Thermoprotei</taxon>
        <taxon>Sulfolobales</taxon>
        <taxon>Sulfolobaceae</taxon>
        <taxon>Sulfodiicoccus</taxon>
    </lineage>
</organism>
<feature type="domain" description="Cytochrome oxidase subunit II copper A binding" evidence="9">
    <location>
        <begin position="42"/>
        <end position="148"/>
    </location>
</feature>
<dbReference type="GO" id="GO:0016020">
    <property type="term" value="C:membrane"/>
    <property type="evidence" value="ECO:0007669"/>
    <property type="project" value="UniProtKB-SubCell"/>
</dbReference>
<dbReference type="PANTHER" id="PTHR22888:SF9">
    <property type="entry name" value="CYTOCHROME C OXIDASE SUBUNIT 2"/>
    <property type="match status" value="1"/>
</dbReference>
<dbReference type="GeneID" id="38666911"/>
<dbReference type="PROSITE" id="PS00078">
    <property type="entry name" value="COX2"/>
    <property type="match status" value="1"/>
</dbReference>
<evidence type="ECO:0000256" key="8">
    <source>
        <dbReference type="SAM" id="Phobius"/>
    </source>
</evidence>
<keyword evidence="12" id="KW-1185">Reference proteome</keyword>
<keyword evidence="8" id="KW-0812">Transmembrane</keyword>
<dbReference type="EMBL" id="BMQS01000029">
    <property type="protein sequence ID" value="GGU04559.1"/>
    <property type="molecule type" value="Genomic_DNA"/>
</dbReference>
<evidence type="ECO:0000313" key="11">
    <source>
        <dbReference type="EMBL" id="GGU04559.1"/>
    </source>
</evidence>
<evidence type="ECO:0000256" key="7">
    <source>
        <dbReference type="ARBA" id="ARBA00023136"/>
    </source>
</evidence>
<dbReference type="RefSeq" id="WP_126450187.1">
    <property type="nucleotide sequence ID" value="NZ_AP018553.1"/>
</dbReference>
<evidence type="ECO:0000259" key="9">
    <source>
        <dbReference type="PROSITE" id="PS50857"/>
    </source>
</evidence>
<keyword evidence="7 8" id="KW-0472">Membrane</keyword>
<accession>A0A348B4A4</accession>
<keyword evidence="5" id="KW-0249">Electron transport</keyword>
<dbReference type="GO" id="GO:0042773">
    <property type="term" value="P:ATP synthesis coupled electron transport"/>
    <property type="evidence" value="ECO:0007669"/>
    <property type="project" value="TreeGrafter"/>
</dbReference>
<evidence type="ECO:0000313" key="10">
    <source>
        <dbReference type="EMBL" id="BBD73006.1"/>
    </source>
</evidence>
<comment type="subcellular location">
    <subcellularLocation>
        <location evidence="1">Membrane</location>
    </subcellularLocation>
</comment>
<keyword evidence="3" id="KW-0813">Transport</keyword>
<dbReference type="EMBL" id="AP018553">
    <property type="protein sequence ID" value="BBD73006.1"/>
    <property type="molecule type" value="Genomic_DNA"/>
</dbReference>
<feature type="transmembrane region" description="Helical" evidence="8">
    <location>
        <begin position="7"/>
        <end position="31"/>
    </location>
</feature>
<dbReference type="Gene3D" id="2.60.40.420">
    <property type="entry name" value="Cupredoxins - blue copper proteins"/>
    <property type="match status" value="1"/>
</dbReference>
<dbReference type="GO" id="GO:0005507">
    <property type="term" value="F:copper ion binding"/>
    <property type="evidence" value="ECO:0007669"/>
    <property type="project" value="InterPro"/>
</dbReference>
<evidence type="ECO:0000256" key="1">
    <source>
        <dbReference type="ARBA" id="ARBA00004370"/>
    </source>
</evidence>
<comment type="similarity">
    <text evidence="2">Belongs to the cytochrome c oxidase subunit 2 family.</text>
</comment>
<evidence type="ECO:0000313" key="12">
    <source>
        <dbReference type="Proteomes" id="UP000276741"/>
    </source>
</evidence>
<dbReference type="Proteomes" id="UP000276741">
    <property type="component" value="Chromosome"/>
</dbReference>
<sequence>MSEIGRYAEIATIVFAVASLTFLGLLSYHYYLNIYNGTYEHQDPIVIKVIAKQYVWLFQYPNGTVVPDKLVLKAGQPYELLITSEDVIHALYFVQLGYKLEAIPGYTYHMYIVVNQPGIYNIYCAEFCGPGHYTMKGILVVVPSNSTG</sequence>